<gene>
    <name evidence="2" type="ORF">IQ19_02937</name>
</gene>
<evidence type="ECO:0000256" key="1">
    <source>
        <dbReference type="SAM" id="Phobius"/>
    </source>
</evidence>
<evidence type="ECO:0000313" key="3">
    <source>
        <dbReference type="Proteomes" id="UP000318667"/>
    </source>
</evidence>
<name>A0A562JQV8_9BACI</name>
<accession>A0A562JQV8</accession>
<feature type="transmembrane region" description="Helical" evidence="1">
    <location>
        <begin position="7"/>
        <end position="28"/>
    </location>
</feature>
<organism evidence="2 3">
    <name type="scientific">Cytobacillus oceanisediminis</name>
    <dbReference type="NCBI Taxonomy" id="665099"/>
    <lineage>
        <taxon>Bacteria</taxon>
        <taxon>Bacillati</taxon>
        <taxon>Bacillota</taxon>
        <taxon>Bacilli</taxon>
        <taxon>Bacillales</taxon>
        <taxon>Bacillaceae</taxon>
        <taxon>Cytobacillus</taxon>
    </lineage>
</organism>
<evidence type="ECO:0000313" key="2">
    <source>
        <dbReference type="EMBL" id="TWH85518.1"/>
    </source>
</evidence>
<keyword evidence="1" id="KW-0472">Membrane</keyword>
<sequence>MIRKKDIIIAIFSLGFTIISPFIFHSYYEGKPESTNQNIVFGAPFPFAEQTISFPEDSDSYPLEVKFTSPFEKETDYKVVPFLFSFFSYFLLFFSLYTIFSRYITRKPKHEEEPA</sequence>
<dbReference type="EMBL" id="VLKI01000008">
    <property type="protein sequence ID" value="TWH85518.1"/>
    <property type="molecule type" value="Genomic_DNA"/>
</dbReference>
<dbReference type="AlphaFoldDB" id="A0A562JQV8"/>
<proteinExistence type="predicted"/>
<dbReference type="Proteomes" id="UP000318667">
    <property type="component" value="Unassembled WGS sequence"/>
</dbReference>
<protein>
    <submittedName>
        <fullName evidence="2">Uncharacterized protein</fullName>
    </submittedName>
</protein>
<keyword evidence="3" id="KW-1185">Reference proteome</keyword>
<feature type="transmembrane region" description="Helical" evidence="1">
    <location>
        <begin position="79"/>
        <end position="100"/>
    </location>
</feature>
<keyword evidence="1" id="KW-0812">Transmembrane</keyword>
<reference evidence="2 3" key="1">
    <citation type="journal article" date="2015" name="Stand. Genomic Sci.">
        <title>Genomic Encyclopedia of Bacterial and Archaeal Type Strains, Phase III: the genomes of soil and plant-associated and newly described type strains.</title>
        <authorList>
            <person name="Whitman W.B."/>
            <person name="Woyke T."/>
            <person name="Klenk H.P."/>
            <person name="Zhou Y."/>
            <person name="Lilburn T.G."/>
            <person name="Beck B.J."/>
            <person name="De Vos P."/>
            <person name="Vandamme P."/>
            <person name="Eisen J.A."/>
            <person name="Garrity G."/>
            <person name="Hugenholtz P."/>
            <person name="Kyrpides N.C."/>
        </authorList>
    </citation>
    <scope>NUCLEOTIDE SEQUENCE [LARGE SCALE GENOMIC DNA]</scope>
    <source>
        <strain evidence="2 3">CGMCC 1.10115</strain>
    </source>
</reference>
<keyword evidence="1" id="KW-1133">Transmembrane helix</keyword>
<comment type="caution">
    <text evidence="2">The sequence shown here is derived from an EMBL/GenBank/DDBJ whole genome shotgun (WGS) entry which is preliminary data.</text>
</comment>